<keyword evidence="5" id="KW-0539">Nucleus</keyword>
<feature type="region of interest" description="Disordered" evidence="6">
    <location>
        <begin position="90"/>
        <end position="157"/>
    </location>
</feature>
<dbReference type="PANTHER" id="PTHR13763:SF0">
    <property type="entry name" value="BREAST CANCER TYPE 1 SUSCEPTIBILITY PROTEIN"/>
    <property type="match status" value="1"/>
</dbReference>
<dbReference type="GO" id="GO:0070531">
    <property type="term" value="C:BRCA1-A complex"/>
    <property type="evidence" value="ECO:0007669"/>
    <property type="project" value="TreeGrafter"/>
</dbReference>
<comment type="subcellular location">
    <subcellularLocation>
        <location evidence="1">Nucleus</location>
    </subcellularLocation>
</comment>
<name>A0A815YPH5_9BILA</name>
<feature type="domain" description="BRCT" evidence="7">
    <location>
        <begin position="413"/>
        <end position="478"/>
    </location>
</feature>
<feature type="compositionally biased region" description="Polar residues" evidence="6">
    <location>
        <begin position="350"/>
        <end position="360"/>
    </location>
</feature>
<dbReference type="PANTHER" id="PTHR13763">
    <property type="entry name" value="BREAST CANCER TYPE 1 SUSCEPTIBILITY PROTEIN BRCA1"/>
    <property type="match status" value="1"/>
</dbReference>
<evidence type="ECO:0000313" key="8">
    <source>
        <dbReference type="EMBL" id="CAF1573810.1"/>
    </source>
</evidence>
<dbReference type="GO" id="GO:0004842">
    <property type="term" value="F:ubiquitin-protein transferase activity"/>
    <property type="evidence" value="ECO:0007669"/>
    <property type="project" value="TreeGrafter"/>
</dbReference>
<proteinExistence type="predicted"/>
<evidence type="ECO:0000256" key="5">
    <source>
        <dbReference type="ARBA" id="ARBA00023242"/>
    </source>
</evidence>
<dbReference type="CDD" id="cd00027">
    <property type="entry name" value="BRCT"/>
    <property type="match status" value="2"/>
</dbReference>
<feature type="compositionally biased region" description="Basic and acidic residues" evidence="6">
    <location>
        <begin position="148"/>
        <end position="157"/>
    </location>
</feature>
<reference evidence="8" key="1">
    <citation type="submission" date="2021-02" db="EMBL/GenBank/DDBJ databases">
        <authorList>
            <person name="Nowell W R."/>
        </authorList>
    </citation>
    <scope>NUCLEOTIDE SEQUENCE</scope>
</reference>
<dbReference type="GO" id="GO:0031436">
    <property type="term" value="C:BRCA1-BARD1 complex"/>
    <property type="evidence" value="ECO:0007669"/>
    <property type="project" value="TreeGrafter"/>
</dbReference>
<protein>
    <recommendedName>
        <fullName evidence="7">BRCT domain-containing protein</fullName>
    </recommendedName>
</protein>
<keyword evidence="4" id="KW-0234">DNA repair</keyword>
<comment type="caution">
    <text evidence="8">The sequence shown here is derived from an EMBL/GenBank/DDBJ whole genome shotgun (WGS) entry which is preliminary data.</text>
</comment>
<evidence type="ECO:0000259" key="7">
    <source>
        <dbReference type="PROSITE" id="PS50172"/>
    </source>
</evidence>
<dbReference type="EMBL" id="CAJNOV010015493">
    <property type="protein sequence ID" value="CAF1573810.1"/>
    <property type="molecule type" value="Genomic_DNA"/>
</dbReference>
<dbReference type="Gene3D" id="3.40.50.10190">
    <property type="entry name" value="BRCT domain"/>
    <property type="match status" value="2"/>
</dbReference>
<sequence>MTPGTKRTIITSKTTGRRYFLVRSANRPSGRRYYVCTNPTCKARVSREADLYCKAHAHEQEPGSEGIGNISTKSVDENDIQDNGEVIDEESSAMEQQNTTAEASFTEELNESQNNDSMHENDIENMNGTMQTDTSAALSPNSQSNRQIHVDELTGARSFRDNSGRRRYLCMRAPCTNVLKRQTDLFCRLHTSNEKQTNNDNHNINNNNNNKKKRRSQKRHSAPTTSNSSKTNRYRSPFQTPLTVTTTTTSENGTDGNQSDEYETPKKNIPQRTGTTRSFRDASGKLRFLCSIPTCHSRVPRQSEPYCRRHTLEIQAQAFEKNNIQQATTNGTVNEAKKQTNVAMNVTENGINTPSRQITPEQEIPPESKKRKREPSLILSSIPAAKIVIATTALLDDQWNDVLTFLRQFSQVQLSTNLNVNNSTTHLLVDDSENHLHCTITKKIVQAAVRHHIFIISSRWLNECMRLNKFIDEHPYEIISDSHTTLRSSQHDSNATNKYLFSQNSQYSYAFAIECRQCQGSINRSELIELIQLTGAQLFQNEQAVDVLIVLCDTSDKNLNKIKEKYMNAPASNIKYVTKCTEFEIIAMTETDEDDEPLFRVRYVDDEATENKSGYWEQYNASKKSWFRLCDKCLEKVRKPSEPLCVFHLKKQKKSKRKAIPKIRNPKKKLKRLDTKTETKTKRRKLPLGTIPENKVEQMVNVQKAESLRIVISVSSSLNKYQITDVKEFVTKFHNASQSIEFTCQSQLDYMDDTTTHLITTDSGSFTTLLTKEIIQACVRHIFVSSINWIKTSLEQLSIADYFPYEILRDKNALKNSRGIKQCRFDQLPVFPSSYIISVECQKGVKQLKMNREELIELVELSGATLFTDYIQYKTLIILCNSKAEVASRKKQNDDNLCMINEKTIYYCKPEFLFDSIVRHEVQSKEMYSW</sequence>
<feature type="region of interest" description="Disordered" evidence="6">
    <location>
        <begin position="350"/>
        <end position="375"/>
    </location>
</feature>
<dbReference type="GO" id="GO:0045944">
    <property type="term" value="P:positive regulation of transcription by RNA polymerase II"/>
    <property type="evidence" value="ECO:0007669"/>
    <property type="project" value="TreeGrafter"/>
</dbReference>
<evidence type="ECO:0000313" key="9">
    <source>
        <dbReference type="Proteomes" id="UP000663855"/>
    </source>
</evidence>
<accession>A0A815YPH5</accession>
<feature type="compositionally biased region" description="Polar residues" evidence="6">
    <location>
        <begin position="124"/>
        <end position="147"/>
    </location>
</feature>
<dbReference type="InterPro" id="IPR036420">
    <property type="entry name" value="BRCT_dom_sf"/>
</dbReference>
<feature type="compositionally biased region" description="Polar residues" evidence="6">
    <location>
        <begin position="93"/>
        <end position="103"/>
    </location>
</feature>
<feature type="compositionally biased region" description="Low complexity" evidence="6">
    <location>
        <begin position="240"/>
        <end position="254"/>
    </location>
</feature>
<feature type="compositionally biased region" description="Low complexity" evidence="6">
    <location>
        <begin position="198"/>
        <end position="209"/>
    </location>
</feature>
<dbReference type="InterPro" id="IPR001357">
    <property type="entry name" value="BRCT_dom"/>
</dbReference>
<evidence type="ECO:0000256" key="6">
    <source>
        <dbReference type="SAM" id="MobiDB-lite"/>
    </source>
</evidence>
<keyword evidence="3" id="KW-0227">DNA damage</keyword>
<evidence type="ECO:0000256" key="2">
    <source>
        <dbReference type="ARBA" id="ARBA00022737"/>
    </source>
</evidence>
<keyword evidence="2" id="KW-0677">Repeat</keyword>
<gene>
    <name evidence="8" type="ORF">CJN711_LOCUS32208</name>
</gene>
<dbReference type="PROSITE" id="PS50172">
    <property type="entry name" value="BRCT"/>
    <property type="match status" value="1"/>
</dbReference>
<dbReference type="SUPFAM" id="SSF52113">
    <property type="entry name" value="BRCT domain"/>
    <property type="match status" value="2"/>
</dbReference>
<feature type="compositionally biased region" description="Basic residues" evidence="6">
    <location>
        <begin position="210"/>
        <end position="221"/>
    </location>
</feature>
<dbReference type="Proteomes" id="UP000663855">
    <property type="component" value="Unassembled WGS sequence"/>
</dbReference>
<organism evidence="8 9">
    <name type="scientific">Rotaria magnacalcarata</name>
    <dbReference type="NCBI Taxonomy" id="392030"/>
    <lineage>
        <taxon>Eukaryota</taxon>
        <taxon>Metazoa</taxon>
        <taxon>Spiralia</taxon>
        <taxon>Gnathifera</taxon>
        <taxon>Rotifera</taxon>
        <taxon>Eurotatoria</taxon>
        <taxon>Bdelloidea</taxon>
        <taxon>Philodinida</taxon>
        <taxon>Philodinidae</taxon>
        <taxon>Rotaria</taxon>
    </lineage>
</organism>
<evidence type="ECO:0000256" key="4">
    <source>
        <dbReference type="ARBA" id="ARBA00023204"/>
    </source>
</evidence>
<dbReference type="AlphaFoldDB" id="A0A815YPH5"/>
<feature type="compositionally biased region" description="Polar residues" evidence="6">
    <location>
        <begin position="222"/>
        <end position="231"/>
    </location>
</feature>
<evidence type="ECO:0000256" key="3">
    <source>
        <dbReference type="ARBA" id="ARBA00022763"/>
    </source>
</evidence>
<dbReference type="InterPro" id="IPR031099">
    <property type="entry name" value="BRCA1-associated"/>
</dbReference>
<dbReference type="GO" id="GO:0000724">
    <property type="term" value="P:double-strand break repair via homologous recombination"/>
    <property type="evidence" value="ECO:0007669"/>
    <property type="project" value="TreeGrafter"/>
</dbReference>
<evidence type="ECO:0000256" key="1">
    <source>
        <dbReference type="ARBA" id="ARBA00004123"/>
    </source>
</evidence>
<feature type="region of interest" description="Disordered" evidence="6">
    <location>
        <begin position="194"/>
        <end position="277"/>
    </location>
</feature>